<proteinExistence type="inferred from homology"/>
<dbReference type="Pfam" id="PF17957">
    <property type="entry name" value="Big_7"/>
    <property type="match status" value="1"/>
</dbReference>
<dbReference type="InterPro" id="IPR050131">
    <property type="entry name" value="Peptidase_S8_subtilisin-like"/>
</dbReference>
<dbReference type="Proteomes" id="UP000028725">
    <property type="component" value="Unassembled WGS sequence"/>
</dbReference>
<feature type="active site" description="Charge relay system" evidence="5">
    <location>
        <position position="631"/>
    </location>
</feature>
<dbReference type="PANTHER" id="PTHR43806">
    <property type="entry name" value="PEPTIDASE S8"/>
    <property type="match status" value="1"/>
</dbReference>
<evidence type="ECO:0000256" key="1">
    <source>
        <dbReference type="ARBA" id="ARBA00011073"/>
    </source>
</evidence>
<evidence type="ECO:0000313" key="7">
    <source>
        <dbReference type="EMBL" id="KFE70236.1"/>
    </source>
</evidence>
<evidence type="ECO:0000256" key="2">
    <source>
        <dbReference type="ARBA" id="ARBA00022670"/>
    </source>
</evidence>
<dbReference type="GO" id="GO:0005615">
    <property type="term" value="C:extracellular space"/>
    <property type="evidence" value="ECO:0007669"/>
    <property type="project" value="TreeGrafter"/>
</dbReference>
<dbReference type="InterPro" id="IPR008979">
    <property type="entry name" value="Galactose-bd-like_sf"/>
</dbReference>
<dbReference type="InterPro" id="IPR034058">
    <property type="entry name" value="TagA/B/C/D_pept_dom"/>
</dbReference>
<evidence type="ECO:0000256" key="5">
    <source>
        <dbReference type="PROSITE-ProRule" id="PRU01240"/>
    </source>
</evidence>
<gene>
    <name evidence="7" type="ORF">DB31_5278</name>
</gene>
<dbReference type="PROSITE" id="PS51257">
    <property type="entry name" value="PROKAR_LIPOPROTEIN"/>
    <property type="match status" value="1"/>
</dbReference>
<organism evidence="7 8">
    <name type="scientific">Hyalangium minutum</name>
    <dbReference type="NCBI Taxonomy" id="394096"/>
    <lineage>
        <taxon>Bacteria</taxon>
        <taxon>Pseudomonadati</taxon>
        <taxon>Myxococcota</taxon>
        <taxon>Myxococcia</taxon>
        <taxon>Myxococcales</taxon>
        <taxon>Cystobacterineae</taxon>
        <taxon>Archangiaceae</taxon>
        <taxon>Hyalangium</taxon>
    </lineage>
</organism>
<dbReference type="PANTHER" id="PTHR43806:SF11">
    <property type="entry name" value="CEREVISIN-RELATED"/>
    <property type="match status" value="1"/>
</dbReference>
<dbReference type="PATRIC" id="fig|394096.3.peg.1760"/>
<dbReference type="RefSeq" id="WP_083968077.1">
    <property type="nucleotide sequence ID" value="NZ_JMCB01000003.1"/>
</dbReference>
<dbReference type="PROSITE" id="PS00138">
    <property type="entry name" value="SUBTILASE_SER"/>
    <property type="match status" value="1"/>
</dbReference>
<keyword evidence="3 5" id="KW-0378">Hydrolase</keyword>
<evidence type="ECO:0000256" key="4">
    <source>
        <dbReference type="ARBA" id="ARBA00022825"/>
    </source>
</evidence>
<dbReference type="GO" id="GO:0006508">
    <property type="term" value="P:proteolysis"/>
    <property type="evidence" value="ECO:0007669"/>
    <property type="project" value="UniProtKB-KW"/>
</dbReference>
<dbReference type="Gene3D" id="3.40.50.200">
    <property type="entry name" value="Peptidase S8/S53 domain"/>
    <property type="match status" value="1"/>
</dbReference>
<dbReference type="InterPro" id="IPR036116">
    <property type="entry name" value="FN3_sf"/>
</dbReference>
<dbReference type="PROSITE" id="PS51892">
    <property type="entry name" value="SUBTILASE"/>
    <property type="match status" value="1"/>
</dbReference>
<dbReference type="GO" id="GO:0004252">
    <property type="term" value="F:serine-type endopeptidase activity"/>
    <property type="evidence" value="ECO:0007669"/>
    <property type="project" value="UniProtKB-UniRule"/>
</dbReference>
<dbReference type="InterPro" id="IPR000209">
    <property type="entry name" value="Peptidase_S8/S53_dom"/>
</dbReference>
<dbReference type="STRING" id="394096.DB31_5278"/>
<reference evidence="7 8" key="1">
    <citation type="submission" date="2014-04" db="EMBL/GenBank/DDBJ databases">
        <title>Genome assembly of Hyalangium minutum DSM 14724.</title>
        <authorList>
            <person name="Sharma G."/>
            <person name="Subramanian S."/>
        </authorList>
    </citation>
    <scope>NUCLEOTIDE SEQUENCE [LARGE SCALE GENOMIC DNA]</scope>
    <source>
        <strain evidence="7 8">DSM 14724</strain>
    </source>
</reference>
<dbReference type="Pfam" id="PF20773">
    <property type="entry name" value="InhA-like_MAM"/>
    <property type="match status" value="1"/>
</dbReference>
<dbReference type="CDD" id="cd04842">
    <property type="entry name" value="Peptidases_S8_Kp43_protease"/>
    <property type="match status" value="1"/>
</dbReference>
<dbReference type="SUPFAM" id="SSF49785">
    <property type="entry name" value="Galactose-binding domain-like"/>
    <property type="match status" value="1"/>
</dbReference>
<dbReference type="InterPro" id="IPR023828">
    <property type="entry name" value="Peptidase_S8_Ser-AS"/>
</dbReference>
<dbReference type="Pfam" id="PF00082">
    <property type="entry name" value="Peptidase_S8"/>
    <property type="match status" value="1"/>
</dbReference>
<comment type="caution">
    <text evidence="7">The sequence shown here is derived from an EMBL/GenBank/DDBJ whole genome shotgun (WGS) entry which is preliminary data.</text>
</comment>
<protein>
    <recommendedName>
        <fullName evidence="6">Peptidase S8/S53 domain-containing protein</fullName>
    </recommendedName>
</protein>
<dbReference type="OrthoDB" id="9765693at2"/>
<comment type="similarity">
    <text evidence="1 5">Belongs to the peptidase S8 family.</text>
</comment>
<dbReference type="InterPro" id="IPR013783">
    <property type="entry name" value="Ig-like_fold"/>
</dbReference>
<keyword evidence="8" id="KW-1185">Reference proteome</keyword>
<dbReference type="SUPFAM" id="SSF49265">
    <property type="entry name" value="Fibronectin type III"/>
    <property type="match status" value="1"/>
</dbReference>
<dbReference type="Gene3D" id="2.60.40.10">
    <property type="entry name" value="Immunoglobulins"/>
    <property type="match status" value="3"/>
</dbReference>
<dbReference type="InterPro" id="IPR036852">
    <property type="entry name" value="Peptidase_S8/S53_dom_sf"/>
</dbReference>
<dbReference type="Gene3D" id="2.60.120.380">
    <property type="match status" value="1"/>
</dbReference>
<feature type="active site" description="Charge relay system" evidence="5">
    <location>
        <position position="340"/>
    </location>
</feature>
<feature type="active site" description="Charge relay system" evidence="5">
    <location>
        <position position="389"/>
    </location>
</feature>
<dbReference type="EMBL" id="JMCB01000003">
    <property type="protein sequence ID" value="KFE70236.1"/>
    <property type="molecule type" value="Genomic_DNA"/>
</dbReference>
<feature type="domain" description="Peptidase S8/S53" evidence="6">
    <location>
        <begin position="333"/>
        <end position="689"/>
    </location>
</feature>
<accession>A0A085WRC3</accession>
<evidence type="ECO:0000313" key="8">
    <source>
        <dbReference type="Proteomes" id="UP000028725"/>
    </source>
</evidence>
<keyword evidence="4 5" id="KW-0720">Serine protease</keyword>
<evidence type="ECO:0000259" key="6">
    <source>
        <dbReference type="Pfam" id="PF00082"/>
    </source>
</evidence>
<sequence>MKNSVTRVPKKGIRARGTRVLGLASMLSVLACGQQSGPTAKPEAEGLRSSLKFHKVQLSAKQAQELKERGAKLEVIGDYGSFTLVNVDDKALASLPQGAEVRDELNDILLNAGTINTLSEHGQSLRGMKQTPDKAAAAGKRFYLVQFAGPVKAEWYKQLEATGVKVVTYIPNNAYLVYGEDSSLNSLQGLINNKDKDSAASVQWDGEYLNDYKLNRSVHTSNSETFEVQLIKDEQANEATLSLIQRLQSKSGTIQEAFGYVNVNTYLTVNDLYEIASRPDVLSIQPRPMPRKFDERQNMIVSGHLNGNQITGPGWLQWLASKGFTQEQFAASGFGVDVTDSGVDNATPAAPNHMGLYVGGNVNSTSRLVYSRLEGTPHSGSTIQGCDGHGNLNAHIIAGYSNESGAPFEDTEGYNYGLGVAPFVKVGSSVIFDPGTFTSPDYEDLQSRAYRDGMRISSNSWGASTPSYTSDAQRYDFLARDAQPEGSAVANPGNQEMVIVFAAGNDGSGASTVGSPGTAKNIITAGASKNVHVFGAADQCNVPDSDANDAMGIVGFSSRGPAADGRKKPEIMAPGTHVSGGVAQANLATNPPSGNGQALSCFDASGVCAGPGTSNFWPVGQQWYTASSGTSHSTPAVAGGAALVRQYFINQGFNTPSAAMTKAYLMNSTRYMTGTGANDNLWSNNQGMGLMDLALAFDGTPRTLDDQNPANLFTATGQTRTFTGAGGDPTKPFRVTLAWTDAPGSTTGSAWKNDLNLEVTFNGTTYKGNVFTGANSTTGGTADAQNNVESVFLPAGTSGPFTITVTAANINSDGVPGNDSAIDQDFALVAYNTCGDTPAPVTDAAISIPGDNQVQIAWTDISGATSYNVYRASTAGGPYTKLGSVAHSPFVDTTVSGGSTYYYVVKSNICVEAAPSNEVSITATGACTLLPTFAGLTSASNAAAATCGTTLAWSAATPACSGTVTYSVYRSTTAGFTPSIANKIATGITGSSFSDDLNLTERTTYYYVVRATETAGAVTEEQNTVQKSATPTGAVNPGARFFDDLDGNRPPNAAAYYIATTTGTSGTINQTTGCHWQSSNKSYRFGAASTACAGTYPASATGTLLLGGNGSTAGVNGFAIPAGTYGSALTFNIWYSFETRYDGAWLQYSTTGATGTFINVGDTASTTAPYISAGGYDNTLSSATTTRIWTGNNQGPNAGLKAVTVNLDALAGQTVWFAYKFSTDSSVNNEGFYVDDIRVNADTISSCTTNTPPPGPAVSYRVTNLAATATAGTPTTFDITALDALGQTASSYSGSATITSSDTTAVLPGPAAFTAGQATGVSIEFRKAGAQTVTASDSADPSIQGRASTTVTAGAPASLIFSTQPSNSVAGSSIAPPVKVSMADQFGNAVTTGSTSVTVALGANPGGSTLSGTTTVNASNGVATFSNLSLQKVATGYTLTASADGLTGTTSNAFAITPAAAAKMAILTQPSNTVAGTSITPAVEVTILDRFDNQTTSTANVTATLTGTPRGGTLSGTTTVAAVAGRASFGNLSVDKAATGYTLTLSSTGLTALETSAFDISAAAPHHVLINPDRQPTDTEKNRVITPAVQATIYDRFGNVATQATTKVSAALASNPKGATLRGTTSVNPVSGVATFSDLSINKEGPNYTLIIGASGLRSDTSVGFDVTGRGNNAQDQLKFHTLSNTLEAGTTFTALEVELQDDLGNRVDSSDVVTLSLGENTTGGQLLGTTSVAAVNGVAKFENITLHKAGSAYSLVAKAAGFVDATSSAFAVTPGAVARFEVTVPTTVSAGEETSISATAYDAYGNVAANYGGAVKVTSSDAGAAYSANATFVEGKLNNFKVTFKSSGTKTITFTDATNASLASTSQTSVIAFGQPRAEITSPTGGTDVEGSVTINATAAVAAGNTLAKLQILVDGAEIASGSESSLTGTWKSDNAEPGAHIITAVVTDGAGNVVTSSPVIVSVAGGCGCGATSGTDAAVYLGLLVLARYLLGRRRANTAV</sequence>
<keyword evidence="2 5" id="KW-0645">Protease</keyword>
<dbReference type="SUPFAM" id="SSF52743">
    <property type="entry name" value="Subtilisin-like"/>
    <property type="match status" value="1"/>
</dbReference>
<evidence type="ECO:0000256" key="3">
    <source>
        <dbReference type="ARBA" id="ARBA00022801"/>
    </source>
</evidence>
<name>A0A085WRC3_9BACT</name>